<feature type="domain" description="Helix-turn-helix" evidence="1">
    <location>
        <begin position="10"/>
        <end position="58"/>
    </location>
</feature>
<comment type="caution">
    <text evidence="2">The sequence shown here is derived from an EMBL/GenBank/DDBJ whole genome shotgun (WGS) entry which is preliminary data.</text>
</comment>
<dbReference type="Pfam" id="PF12728">
    <property type="entry name" value="HTH_17"/>
    <property type="match status" value="1"/>
</dbReference>
<dbReference type="EMBL" id="BARV01002167">
    <property type="protein sequence ID" value="GAH90200.1"/>
    <property type="molecule type" value="Genomic_DNA"/>
</dbReference>
<accession>X1K987</accession>
<gene>
    <name evidence="2" type="ORF">S06H3_05758</name>
</gene>
<name>X1K987_9ZZZZ</name>
<dbReference type="InterPro" id="IPR041657">
    <property type="entry name" value="HTH_17"/>
</dbReference>
<evidence type="ECO:0000259" key="1">
    <source>
        <dbReference type="Pfam" id="PF12728"/>
    </source>
</evidence>
<dbReference type="AlphaFoldDB" id="X1K987"/>
<organism evidence="2">
    <name type="scientific">marine sediment metagenome</name>
    <dbReference type="NCBI Taxonomy" id="412755"/>
    <lineage>
        <taxon>unclassified sequences</taxon>
        <taxon>metagenomes</taxon>
        <taxon>ecological metagenomes</taxon>
    </lineage>
</organism>
<protein>
    <recommendedName>
        <fullName evidence="1">Helix-turn-helix domain-containing protein</fullName>
    </recommendedName>
</protein>
<dbReference type="NCBIfam" id="TIGR01764">
    <property type="entry name" value="excise"/>
    <property type="match status" value="1"/>
</dbReference>
<evidence type="ECO:0000313" key="2">
    <source>
        <dbReference type="EMBL" id="GAH90200.1"/>
    </source>
</evidence>
<proteinExistence type="predicted"/>
<dbReference type="InterPro" id="IPR009061">
    <property type="entry name" value="DNA-bd_dom_put_sf"/>
</dbReference>
<dbReference type="GO" id="GO:0003677">
    <property type="term" value="F:DNA binding"/>
    <property type="evidence" value="ECO:0007669"/>
    <property type="project" value="InterPro"/>
</dbReference>
<sequence length="65" mass="7645">MAGHNRKNGMLTTSDVAHLLNTHVNTVRRWSDQRLLKVYRIGPRGDRRFKREDIDSFLVQNNHTT</sequence>
<dbReference type="SUPFAM" id="SSF46955">
    <property type="entry name" value="Putative DNA-binding domain"/>
    <property type="match status" value="1"/>
</dbReference>
<dbReference type="Gene3D" id="1.10.1660.10">
    <property type="match status" value="1"/>
</dbReference>
<reference evidence="2" key="1">
    <citation type="journal article" date="2014" name="Front. Microbiol.">
        <title>High frequency of phylogenetically diverse reductive dehalogenase-homologous genes in deep subseafloor sedimentary metagenomes.</title>
        <authorList>
            <person name="Kawai M."/>
            <person name="Futagami T."/>
            <person name="Toyoda A."/>
            <person name="Takaki Y."/>
            <person name="Nishi S."/>
            <person name="Hori S."/>
            <person name="Arai W."/>
            <person name="Tsubouchi T."/>
            <person name="Morono Y."/>
            <person name="Uchiyama I."/>
            <person name="Ito T."/>
            <person name="Fujiyama A."/>
            <person name="Inagaki F."/>
            <person name="Takami H."/>
        </authorList>
    </citation>
    <scope>NUCLEOTIDE SEQUENCE</scope>
    <source>
        <strain evidence="2">Expedition CK06-06</strain>
    </source>
</reference>
<dbReference type="InterPro" id="IPR010093">
    <property type="entry name" value="SinI_DNA-bd"/>
</dbReference>